<feature type="compositionally biased region" description="Polar residues" evidence="1">
    <location>
        <begin position="108"/>
        <end position="119"/>
    </location>
</feature>
<comment type="caution">
    <text evidence="3">The sequence shown here is derived from an EMBL/GenBank/DDBJ whole genome shotgun (WGS) entry which is preliminary data.</text>
</comment>
<keyword evidence="2" id="KW-1133">Transmembrane helix</keyword>
<evidence type="ECO:0000256" key="2">
    <source>
        <dbReference type="SAM" id="Phobius"/>
    </source>
</evidence>
<protein>
    <submittedName>
        <fullName evidence="3">Uncharacterized protein</fullName>
    </submittedName>
</protein>
<name>A0A317SE78_9PEZI</name>
<sequence>MSNLYGTSSKKSLTTALAVGGVFVFFFVVGLGVMLWHYLRAKPGSQIDAIYPRDVESARMFIPSSTAPIAVLKEKAPSATTGSSEESLKSGSGGEGNLGAPWVETSRHSSASDMSQNLSELRPVEPAAVVR</sequence>
<proteinExistence type="predicted"/>
<keyword evidence="4" id="KW-1185">Reference proteome</keyword>
<feature type="transmembrane region" description="Helical" evidence="2">
    <location>
        <begin position="12"/>
        <end position="36"/>
    </location>
</feature>
<evidence type="ECO:0000256" key="1">
    <source>
        <dbReference type="SAM" id="MobiDB-lite"/>
    </source>
</evidence>
<evidence type="ECO:0000313" key="3">
    <source>
        <dbReference type="EMBL" id="PWW72839.1"/>
    </source>
</evidence>
<dbReference type="AlphaFoldDB" id="A0A317SE78"/>
<keyword evidence="2" id="KW-0472">Membrane</keyword>
<keyword evidence="2" id="KW-0812">Transmembrane</keyword>
<dbReference type="Proteomes" id="UP000246991">
    <property type="component" value="Unassembled WGS sequence"/>
</dbReference>
<gene>
    <name evidence="3" type="ORF">C7212DRAFT_354303</name>
</gene>
<accession>A0A317SE78</accession>
<organism evidence="3 4">
    <name type="scientific">Tuber magnatum</name>
    <name type="common">white Piedmont truffle</name>
    <dbReference type="NCBI Taxonomy" id="42249"/>
    <lineage>
        <taxon>Eukaryota</taxon>
        <taxon>Fungi</taxon>
        <taxon>Dikarya</taxon>
        <taxon>Ascomycota</taxon>
        <taxon>Pezizomycotina</taxon>
        <taxon>Pezizomycetes</taxon>
        <taxon>Pezizales</taxon>
        <taxon>Tuberaceae</taxon>
        <taxon>Tuber</taxon>
    </lineage>
</organism>
<dbReference type="EMBL" id="PYWC01000093">
    <property type="protein sequence ID" value="PWW72839.1"/>
    <property type="molecule type" value="Genomic_DNA"/>
</dbReference>
<feature type="region of interest" description="Disordered" evidence="1">
    <location>
        <begin position="74"/>
        <end position="131"/>
    </location>
</feature>
<reference evidence="3 4" key="1">
    <citation type="submission" date="2018-03" db="EMBL/GenBank/DDBJ databases">
        <title>Genomes of Pezizomycetes fungi and the evolution of truffles.</title>
        <authorList>
            <person name="Murat C."/>
            <person name="Payen T."/>
            <person name="Noel B."/>
            <person name="Kuo A."/>
            <person name="Martin F.M."/>
        </authorList>
    </citation>
    <scope>NUCLEOTIDE SEQUENCE [LARGE SCALE GENOMIC DNA]</scope>
    <source>
        <strain evidence="3">091103-1</strain>
    </source>
</reference>
<dbReference type="OrthoDB" id="5400597at2759"/>
<evidence type="ECO:0000313" key="4">
    <source>
        <dbReference type="Proteomes" id="UP000246991"/>
    </source>
</evidence>